<dbReference type="RefSeq" id="WP_090201355.1">
    <property type="nucleotide sequence ID" value="NZ_FOYP01000002.1"/>
</dbReference>
<keyword evidence="3" id="KW-1185">Reference proteome</keyword>
<feature type="chain" id="PRO_5011642220" evidence="1">
    <location>
        <begin position="23"/>
        <end position="110"/>
    </location>
</feature>
<protein>
    <submittedName>
        <fullName evidence="2">Uncharacterized protein</fullName>
    </submittedName>
</protein>
<keyword evidence="1" id="KW-0732">Signal</keyword>
<gene>
    <name evidence="2" type="ORF">SAMN04488005_2870</name>
</gene>
<dbReference type="OrthoDB" id="7876219at2"/>
<accession>A0A1I6HMY4</accession>
<dbReference type="AlphaFoldDB" id="A0A1I6HMY4"/>
<proteinExistence type="predicted"/>
<organism evidence="2 3">
    <name type="scientific">Yoonia tamlensis</name>
    <dbReference type="NCBI Taxonomy" id="390270"/>
    <lineage>
        <taxon>Bacteria</taxon>
        <taxon>Pseudomonadati</taxon>
        <taxon>Pseudomonadota</taxon>
        <taxon>Alphaproteobacteria</taxon>
        <taxon>Rhodobacterales</taxon>
        <taxon>Paracoccaceae</taxon>
        <taxon>Yoonia</taxon>
    </lineage>
</organism>
<sequence length="110" mass="11139">MSIKSIALAAATIAALGSTASAGNYFEAGSQLQAGPELELGLVHADANGTVEIYSKVGSDKGSLIGSKDVLAGANGNVTVDVNSVLQQDVVAVLKVNGQIVAEHDYNIVR</sequence>
<feature type="signal peptide" evidence="1">
    <location>
        <begin position="1"/>
        <end position="22"/>
    </location>
</feature>
<reference evidence="3" key="1">
    <citation type="submission" date="2016-10" db="EMBL/GenBank/DDBJ databases">
        <authorList>
            <person name="Varghese N."/>
            <person name="Submissions S."/>
        </authorList>
    </citation>
    <scope>NUCLEOTIDE SEQUENCE [LARGE SCALE GENOMIC DNA]</scope>
    <source>
        <strain evidence="3">DSM 26879</strain>
    </source>
</reference>
<dbReference type="EMBL" id="FOYP01000002">
    <property type="protein sequence ID" value="SFR55802.1"/>
    <property type="molecule type" value="Genomic_DNA"/>
</dbReference>
<evidence type="ECO:0000313" key="3">
    <source>
        <dbReference type="Proteomes" id="UP000199478"/>
    </source>
</evidence>
<name>A0A1I6HMY4_9RHOB</name>
<evidence type="ECO:0000313" key="2">
    <source>
        <dbReference type="EMBL" id="SFR55802.1"/>
    </source>
</evidence>
<dbReference type="Proteomes" id="UP000199478">
    <property type="component" value="Unassembled WGS sequence"/>
</dbReference>
<evidence type="ECO:0000256" key="1">
    <source>
        <dbReference type="SAM" id="SignalP"/>
    </source>
</evidence>